<dbReference type="FunFam" id="1.20.1640.10:FF:000029">
    <property type="entry name" value="Putative Patched sphingolipid transporter"/>
    <property type="match status" value="1"/>
</dbReference>
<gene>
    <name evidence="12" type="ORF">PGTG_14481</name>
</gene>
<evidence type="ECO:0000256" key="6">
    <source>
        <dbReference type="ARBA" id="ARBA00023055"/>
    </source>
</evidence>
<feature type="compositionally biased region" description="Pro residues" evidence="9">
    <location>
        <begin position="11"/>
        <end position="20"/>
    </location>
</feature>
<organism evidence="12 13">
    <name type="scientific">Puccinia graminis f. sp. tritici (strain CRL 75-36-700-3 / race SCCL)</name>
    <name type="common">Black stem rust fungus</name>
    <dbReference type="NCBI Taxonomy" id="418459"/>
    <lineage>
        <taxon>Eukaryota</taxon>
        <taxon>Fungi</taxon>
        <taxon>Dikarya</taxon>
        <taxon>Basidiomycota</taxon>
        <taxon>Pucciniomycotina</taxon>
        <taxon>Pucciniomycetes</taxon>
        <taxon>Pucciniales</taxon>
        <taxon>Pucciniaceae</taxon>
        <taxon>Puccinia</taxon>
    </lineage>
</organism>
<feature type="region of interest" description="Disordered" evidence="9">
    <location>
        <begin position="390"/>
        <end position="426"/>
    </location>
</feature>
<reference key="1">
    <citation type="submission" date="2007-01" db="EMBL/GenBank/DDBJ databases">
        <title>The Genome Sequence of Puccinia graminis f. sp. tritici Strain CRL 75-36-700-3.</title>
        <authorList>
            <consortium name="The Broad Institute Genome Sequencing Platform"/>
            <person name="Birren B."/>
            <person name="Lander E."/>
            <person name="Galagan J."/>
            <person name="Nusbaum C."/>
            <person name="Devon K."/>
            <person name="Cuomo C."/>
            <person name="Jaffe D."/>
            <person name="Butler J."/>
            <person name="Alvarez P."/>
            <person name="Gnerre S."/>
            <person name="Grabherr M."/>
            <person name="Mauceli E."/>
            <person name="Brockman W."/>
            <person name="Young S."/>
            <person name="LaButti K."/>
            <person name="Sykes S."/>
            <person name="DeCaprio D."/>
            <person name="Crawford M."/>
            <person name="Koehrsen M."/>
            <person name="Engels R."/>
            <person name="Montgomery P."/>
            <person name="Pearson M."/>
            <person name="Howarth C."/>
            <person name="Larson L."/>
            <person name="White J."/>
            <person name="Zeng Q."/>
            <person name="Kodira C."/>
            <person name="Yandava C."/>
            <person name="Alvarado L."/>
            <person name="O'Leary S."/>
            <person name="Szabo L."/>
            <person name="Dean R."/>
            <person name="Schein J."/>
        </authorList>
    </citation>
    <scope>NUCLEOTIDE SEQUENCE</scope>
    <source>
        <strain>CRL 75-36-700-3</strain>
    </source>
</reference>
<keyword evidence="5 10" id="KW-1133">Transmembrane helix</keyword>
<dbReference type="SUPFAM" id="SSF82866">
    <property type="entry name" value="Multidrug efflux transporter AcrB transmembrane domain"/>
    <property type="match status" value="2"/>
</dbReference>
<keyword evidence="6" id="KW-0445">Lipid transport</keyword>
<feature type="transmembrane region" description="Helical" evidence="10">
    <location>
        <begin position="1424"/>
        <end position="1442"/>
    </location>
</feature>
<keyword evidence="4" id="KW-0732">Signal</keyword>
<dbReference type="RefSeq" id="XP_003332816.2">
    <property type="nucleotide sequence ID" value="XM_003332768.2"/>
</dbReference>
<comment type="subcellular location">
    <subcellularLocation>
        <location evidence="1">Membrane</location>
        <topology evidence="1">Multi-pass membrane protein</topology>
    </subcellularLocation>
</comment>
<evidence type="ECO:0000313" key="13">
    <source>
        <dbReference type="Proteomes" id="UP000008783"/>
    </source>
</evidence>
<dbReference type="HOGENOM" id="CLU_002359_0_1_1"/>
<proteinExistence type="predicted"/>
<feature type="transmembrane region" description="Helical" evidence="10">
    <location>
        <begin position="867"/>
        <end position="889"/>
    </location>
</feature>
<dbReference type="GO" id="GO:0016020">
    <property type="term" value="C:membrane"/>
    <property type="evidence" value="ECO:0000318"/>
    <property type="project" value="GO_Central"/>
</dbReference>
<dbReference type="STRING" id="418459.E3KVQ7"/>
<dbReference type="Pfam" id="PF22314">
    <property type="entry name" value="NPC1_MLD"/>
    <property type="match status" value="1"/>
</dbReference>
<feature type="transmembrane region" description="Helical" evidence="10">
    <location>
        <begin position="1317"/>
        <end position="1334"/>
    </location>
</feature>
<evidence type="ECO:0000259" key="11">
    <source>
        <dbReference type="PROSITE" id="PS50156"/>
    </source>
</evidence>
<keyword evidence="8" id="KW-1015">Disulfide bond</keyword>
<dbReference type="InParanoid" id="E3KVQ7"/>
<evidence type="ECO:0000256" key="1">
    <source>
        <dbReference type="ARBA" id="ARBA00004141"/>
    </source>
</evidence>
<dbReference type="KEGG" id="pgr:PGTG_14481"/>
<evidence type="ECO:0000256" key="9">
    <source>
        <dbReference type="SAM" id="MobiDB-lite"/>
    </source>
</evidence>
<feature type="domain" description="SSD" evidence="11">
    <location>
        <begin position="829"/>
        <end position="996"/>
    </location>
</feature>
<dbReference type="GO" id="GO:0032934">
    <property type="term" value="F:sterol binding"/>
    <property type="evidence" value="ECO:0000318"/>
    <property type="project" value="GO_Central"/>
</dbReference>
<evidence type="ECO:0000313" key="12">
    <source>
        <dbReference type="EMBL" id="EFP88397.2"/>
    </source>
</evidence>
<keyword evidence="13" id="KW-1185">Reference proteome</keyword>
<feature type="transmembrane region" description="Helical" evidence="10">
    <location>
        <begin position="839"/>
        <end position="861"/>
    </location>
</feature>
<dbReference type="PROSITE" id="PS50156">
    <property type="entry name" value="SSD"/>
    <property type="match status" value="1"/>
</dbReference>
<dbReference type="InterPro" id="IPR003392">
    <property type="entry name" value="PTHD_SSD"/>
</dbReference>
<dbReference type="Pfam" id="PF02460">
    <property type="entry name" value="Patched"/>
    <property type="match status" value="1"/>
</dbReference>
<reference evidence="13" key="2">
    <citation type="journal article" date="2011" name="Proc. Natl. Acad. Sci. U.S.A.">
        <title>Obligate biotrophy features unraveled by the genomic analysis of rust fungi.</title>
        <authorList>
            <person name="Duplessis S."/>
            <person name="Cuomo C.A."/>
            <person name="Lin Y.-C."/>
            <person name="Aerts A."/>
            <person name="Tisserant E."/>
            <person name="Veneault-Fourrey C."/>
            <person name="Joly D.L."/>
            <person name="Hacquard S."/>
            <person name="Amselem J."/>
            <person name="Cantarel B.L."/>
            <person name="Chiu R."/>
            <person name="Coutinho P.M."/>
            <person name="Feau N."/>
            <person name="Field M."/>
            <person name="Frey P."/>
            <person name="Gelhaye E."/>
            <person name="Goldberg J."/>
            <person name="Grabherr M.G."/>
            <person name="Kodira C.D."/>
            <person name="Kohler A."/>
            <person name="Kuees U."/>
            <person name="Lindquist E.A."/>
            <person name="Lucas S.M."/>
            <person name="Mago R."/>
            <person name="Mauceli E."/>
            <person name="Morin E."/>
            <person name="Murat C."/>
            <person name="Pangilinan J.L."/>
            <person name="Park R."/>
            <person name="Pearson M."/>
            <person name="Quesneville H."/>
            <person name="Rouhier N."/>
            <person name="Sakthikumar S."/>
            <person name="Salamov A.A."/>
            <person name="Schmutz J."/>
            <person name="Selles B."/>
            <person name="Shapiro H."/>
            <person name="Tanguay P."/>
            <person name="Tuskan G.A."/>
            <person name="Henrissat B."/>
            <person name="Van de Peer Y."/>
            <person name="Rouze P."/>
            <person name="Ellis J.G."/>
            <person name="Dodds P.N."/>
            <person name="Schein J.E."/>
            <person name="Zhong S."/>
            <person name="Hamelin R.C."/>
            <person name="Grigoriev I.V."/>
            <person name="Szabo L.J."/>
            <person name="Martin F."/>
        </authorList>
    </citation>
    <scope>NUCLEOTIDE SEQUENCE [LARGE SCALE GENOMIC DNA]</scope>
    <source>
        <strain evidence="13">CRL 75-36-700-3 / race SCCL</strain>
    </source>
</reference>
<dbReference type="EMBL" id="DS178313">
    <property type="protein sequence ID" value="EFP88397.2"/>
    <property type="molecule type" value="Genomic_DNA"/>
</dbReference>
<protein>
    <recommendedName>
        <fullName evidence="11">SSD domain-containing protein</fullName>
    </recommendedName>
</protein>
<evidence type="ECO:0000256" key="8">
    <source>
        <dbReference type="ARBA" id="ARBA00023157"/>
    </source>
</evidence>
<dbReference type="OrthoDB" id="6510177at2759"/>
<feature type="transmembrane region" description="Helical" evidence="10">
    <location>
        <begin position="1454"/>
        <end position="1477"/>
    </location>
</feature>
<dbReference type="PANTHER" id="PTHR45727">
    <property type="entry name" value="NPC INTRACELLULAR CHOLESTEROL TRANSPORTER 1"/>
    <property type="match status" value="1"/>
</dbReference>
<dbReference type="InterPro" id="IPR032190">
    <property type="entry name" value="NPC1_N"/>
</dbReference>
<keyword evidence="2" id="KW-0813">Transport</keyword>
<evidence type="ECO:0000256" key="5">
    <source>
        <dbReference type="ARBA" id="ARBA00022989"/>
    </source>
</evidence>
<evidence type="ECO:0000256" key="2">
    <source>
        <dbReference type="ARBA" id="ARBA00022448"/>
    </source>
</evidence>
<feature type="transmembrane region" description="Helical" evidence="10">
    <location>
        <begin position="340"/>
        <end position="359"/>
    </location>
</feature>
<dbReference type="eggNOG" id="KOG1933">
    <property type="taxonomic scope" value="Eukaryota"/>
</dbReference>
<evidence type="ECO:0000256" key="4">
    <source>
        <dbReference type="ARBA" id="ARBA00022729"/>
    </source>
</evidence>
<feature type="compositionally biased region" description="Basic and acidic residues" evidence="9">
    <location>
        <begin position="407"/>
        <end position="416"/>
    </location>
</feature>
<dbReference type="Proteomes" id="UP000008783">
    <property type="component" value="Unassembled WGS sequence"/>
</dbReference>
<feature type="transmembrane region" description="Helical" evidence="10">
    <location>
        <begin position="971"/>
        <end position="996"/>
    </location>
</feature>
<feature type="transmembrane region" description="Helical" evidence="10">
    <location>
        <begin position="505"/>
        <end position="522"/>
    </location>
</feature>
<evidence type="ECO:0000256" key="3">
    <source>
        <dbReference type="ARBA" id="ARBA00022692"/>
    </source>
</evidence>
<dbReference type="GeneID" id="10535870"/>
<feature type="transmembrane region" description="Helical" evidence="10">
    <location>
        <begin position="1341"/>
        <end position="1360"/>
    </location>
</feature>
<name>E3KVQ7_PUCGT</name>
<dbReference type="Gene3D" id="1.20.1640.10">
    <property type="entry name" value="Multidrug efflux transporter AcrB transmembrane domain"/>
    <property type="match status" value="2"/>
</dbReference>
<evidence type="ECO:0000256" key="10">
    <source>
        <dbReference type="SAM" id="Phobius"/>
    </source>
</evidence>
<feature type="transmembrane region" description="Helical" evidence="10">
    <location>
        <begin position="765"/>
        <end position="791"/>
    </location>
</feature>
<sequence length="1516" mass="166553">MSFSGRLPPRANHPPRPPSACPFQSTTLHCPVIKITFNRPFTSNEQQIMGKKKQHVSSGPPSQLGRCAMYDRCGKKGIFGQELPCPDDQPARKTTPDLQSALGRICGSQFTNLETACCTKDQLEDLSQSISQAEPLISSCPACRNNFREFYCHFTCSPDQATFLNITSTQPVKNSKTGKINPAVKAVDFWVDPRFGNAFFDSCKEVKFGATNGYVMDLIGGGAKTWNKFLQYMGDEKPGLGSPFQINFPTHSVSSDPRDDSLQLLLKLDSSSKTSAVPTNSTLTPLNPEPYRCDSTALDARCACSDCPAVCASLPPAPPLFIPTTPSNNCHIGQLKCGDFFWIFLYSLALSGALIYITWKEVMRRRKIHLATSRNGENYSGYETPSGYERVSMHDPLAPSGSELSDSPEREHENPDHPGQTINPLIGASSMADAEGPVASRSVTSLSPTSHSFFAHHRLTRGSSLMTDADIRLLGIQHQPRSYPLNVFLSRVFYHIGYACSSKPYLTITIAFLLCGFLNLGWSKFEVEKDPVKLWAASGSKSAADKVDFESRFGPFYRTEQIFLSAAQPDQPVLNYERLKWIAALEEGVRNLQSNSGLSLASVCLAPTATSQPPKSSSDCVVESIMGYFGNSLKGINDHNWSDRLNECASAPASCLPPFGSPLNPKMVLGGLRASNDTTSAEVEASEAKAAIITYVVNNHLESDELEQVKEWETTLKGFLEQITAGKSQQIKDPQSLGMNMAWSTEISLEGEINKSTNTDFPIVVLSYLAMFLYVAINLGGSGIVILSAIFRGIMTLAKVLIRQVYRLPGNDPNSVFPTAHTRSTSLTRQLLVESKFSLALWSILIVLLSVSTSVGLFSLLGIKITLIIAEVIPFLVLAIGVDNVFILANEVSRQNSKAYASLARGGLGFNGMEGLLVNEDEDDVDGLPSVEIRIARATSRMGPSVLLSASCEALAFALGAIVGMPAVRNFAIYAAGAVIINTLLQMTVFVSAMAIDLHRMELNKMDCLPCIHVATSTSLSDLATASGEGDLARFFRTIYMPFLMKRKIKILVLSVFSGIFVFSALCSKRIELGLDQRLALPRDSHLVDYFNALDEFFEIGPPVYFVAQDVDPRTRDGQQTLCGRFSTCQALSLANVLEAERKRPESSFIAQPSAVWIDDFLHWLNPTLESCCRVRKTNPEVFCTDRDRDRDCQPCFQGKQPPWNITMTGLPEGHNFMKYLQHWLDSPTTDACPLGGKASYYNAIDLSKGNDSVQASHFRTYHTPLKQQSDYINAMTSAIRISEDLSKRTGGKVYPYSIFYVFFEQYARILTTSKEVILLALSAVFIVSSILLGSWQTGGIMCINVFMIIANMIGGMAVWKVDLNAISLVNLVIGVGIGVEFCSHIVRAFTGANGGGLPKRHHLAQRDRDERITIAMSEVGSSVFAGIFSTKIIGIAVLGLTKSKLLETYFFKMWLILIISGGLHGLILLPVMLSYFGDQGFELDDDQDLGNLVQARYEVEQQQRNNFLNDDDDDN</sequence>
<accession>E3KVQ7</accession>
<dbReference type="Pfam" id="PF16414">
    <property type="entry name" value="NPC1_N"/>
    <property type="match status" value="1"/>
</dbReference>
<evidence type="ECO:0000256" key="7">
    <source>
        <dbReference type="ARBA" id="ARBA00023136"/>
    </source>
</evidence>
<dbReference type="GO" id="GO:0015918">
    <property type="term" value="P:sterol transport"/>
    <property type="evidence" value="ECO:0000318"/>
    <property type="project" value="GO_Central"/>
</dbReference>
<keyword evidence="3 10" id="KW-0812">Transmembrane</keyword>
<dbReference type="InterPro" id="IPR000731">
    <property type="entry name" value="SSD"/>
</dbReference>
<feature type="transmembrane region" description="Helical" evidence="10">
    <location>
        <begin position="946"/>
        <end position="965"/>
    </location>
</feature>
<dbReference type="VEuPathDB" id="FungiDB:PGTG_14481"/>
<keyword evidence="7 10" id="KW-0472">Membrane</keyword>
<dbReference type="InterPro" id="IPR053956">
    <property type="entry name" value="NPC1_MLD"/>
</dbReference>
<feature type="region of interest" description="Disordered" evidence="9">
    <location>
        <begin position="1"/>
        <end position="22"/>
    </location>
</feature>
<dbReference type="PANTHER" id="PTHR45727:SF2">
    <property type="entry name" value="NPC INTRACELLULAR CHOLESTEROL TRANSPORTER 1"/>
    <property type="match status" value="1"/>
</dbReference>
<feature type="compositionally biased region" description="Low complexity" evidence="9">
    <location>
        <begin position="1"/>
        <end position="10"/>
    </location>
</feature>